<dbReference type="AlphaFoldDB" id="A0A6J2W1T8"/>
<dbReference type="PANTHER" id="PTHR28549:SF1">
    <property type="entry name" value="GLYCOPROTEIN INTEGRAL MEMBRANE PROTEIN 1"/>
    <property type="match status" value="1"/>
</dbReference>
<dbReference type="OrthoDB" id="10022429at2759"/>
<keyword evidence="1" id="KW-0472">Membrane</keyword>
<feature type="chain" id="PRO_5026735831" evidence="2">
    <location>
        <begin position="23"/>
        <end position="353"/>
    </location>
</feature>
<accession>A0A6J2W1T8</accession>
<dbReference type="RefSeq" id="XP_030638163.1">
    <property type="nucleotide sequence ID" value="XM_030782303.1"/>
</dbReference>
<keyword evidence="2" id="KW-0732">Signal</keyword>
<keyword evidence="1" id="KW-1133">Transmembrane helix</keyword>
<organism evidence="3 4">
    <name type="scientific">Chanos chanos</name>
    <name type="common">Milkfish</name>
    <name type="synonym">Mugil chanos</name>
    <dbReference type="NCBI Taxonomy" id="29144"/>
    <lineage>
        <taxon>Eukaryota</taxon>
        <taxon>Metazoa</taxon>
        <taxon>Chordata</taxon>
        <taxon>Craniata</taxon>
        <taxon>Vertebrata</taxon>
        <taxon>Euteleostomi</taxon>
        <taxon>Actinopterygii</taxon>
        <taxon>Neopterygii</taxon>
        <taxon>Teleostei</taxon>
        <taxon>Ostariophysi</taxon>
        <taxon>Gonorynchiformes</taxon>
        <taxon>Chanidae</taxon>
        <taxon>Chanos</taxon>
    </lineage>
</organism>
<protein>
    <submittedName>
        <fullName evidence="4">Glycoprotein integral membrane protein 1</fullName>
    </submittedName>
</protein>
<dbReference type="PANTHER" id="PTHR28549">
    <property type="entry name" value="GLYCOPROTEIN INTEGRAL MEMBRANE PROTEIN 1"/>
    <property type="match status" value="1"/>
</dbReference>
<dbReference type="InParanoid" id="A0A6J2W1T8"/>
<feature type="transmembrane region" description="Helical" evidence="1">
    <location>
        <begin position="283"/>
        <end position="305"/>
    </location>
</feature>
<keyword evidence="3" id="KW-1185">Reference proteome</keyword>
<proteinExistence type="predicted"/>
<evidence type="ECO:0000256" key="2">
    <source>
        <dbReference type="SAM" id="SignalP"/>
    </source>
</evidence>
<dbReference type="FunCoup" id="A0A6J2W1T8">
    <property type="interactions" value="816"/>
</dbReference>
<name>A0A6J2W1T8_CHACN</name>
<keyword evidence="1" id="KW-0812">Transmembrane</keyword>
<dbReference type="GeneID" id="115818814"/>
<dbReference type="InterPro" id="IPR042319">
    <property type="entry name" value="GINM1"/>
</dbReference>
<dbReference type="CTD" id="116254"/>
<reference evidence="4" key="1">
    <citation type="submission" date="2025-08" db="UniProtKB">
        <authorList>
            <consortium name="RefSeq"/>
        </authorList>
    </citation>
    <scope>IDENTIFICATION</scope>
</reference>
<sequence length="353" mass="39808">MASQQTTLLALIFTLTLICTSAAPRQVNTEKIVINTTAVSENSERTYNVQINLNITLLDNQTVVNGFPLKLSEVSRLTLDALLLNDPSINVSAGYGVYVSSTVRVMVEQSELQSDAGEDVLLLALTEEIIELENERVQQPEVCEVKILVNQNLEEHPQITNVYPMSESKLSLIPRDSDIRMTDVSIIEYVEEQDFLDTTSHYPVKHPETTQEEVAAPGKLPETPLRMEPDLLYDSVEDQDGSPDYLLPEVPLRKSESSYNAMCEWMERLRDRMRRFCTESLPLFFLIMWVVVVGVVGSAVIIKILDVLFPSCEHKGFFHLNPATLMPEDEEKLNLVENMETGTQNEKRSLTGD</sequence>
<evidence type="ECO:0000256" key="1">
    <source>
        <dbReference type="SAM" id="Phobius"/>
    </source>
</evidence>
<evidence type="ECO:0000313" key="4">
    <source>
        <dbReference type="RefSeq" id="XP_030638163.1"/>
    </source>
</evidence>
<gene>
    <name evidence="4" type="primary">ginm1</name>
</gene>
<feature type="signal peptide" evidence="2">
    <location>
        <begin position="1"/>
        <end position="22"/>
    </location>
</feature>
<evidence type="ECO:0000313" key="3">
    <source>
        <dbReference type="Proteomes" id="UP000504632"/>
    </source>
</evidence>
<dbReference type="Proteomes" id="UP000504632">
    <property type="component" value="Chromosome 8"/>
</dbReference>